<evidence type="ECO:0000313" key="4">
    <source>
        <dbReference type="Proteomes" id="UP000625283"/>
    </source>
</evidence>
<feature type="signal peptide" evidence="2">
    <location>
        <begin position="1"/>
        <end position="19"/>
    </location>
</feature>
<accession>A0ABS1R608</accession>
<proteinExistence type="predicted"/>
<organism evidence="3 4">
    <name type="scientific">Sphingobacterium faecale</name>
    <dbReference type="NCBI Taxonomy" id="2803775"/>
    <lineage>
        <taxon>Bacteria</taxon>
        <taxon>Pseudomonadati</taxon>
        <taxon>Bacteroidota</taxon>
        <taxon>Sphingobacteriia</taxon>
        <taxon>Sphingobacteriales</taxon>
        <taxon>Sphingobacteriaceae</taxon>
        <taxon>Sphingobacterium</taxon>
    </lineage>
</organism>
<keyword evidence="1" id="KW-1133">Transmembrane helix</keyword>
<evidence type="ECO:0000256" key="1">
    <source>
        <dbReference type="SAM" id="Phobius"/>
    </source>
</evidence>
<evidence type="ECO:0000256" key="2">
    <source>
        <dbReference type="SAM" id="SignalP"/>
    </source>
</evidence>
<feature type="chain" id="PRO_5045991493" description="LPXTG cell wall anchor domain-containing protein" evidence="2">
    <location>
        <begin position="20"/>
        <end position="58"/>
    </location>
</feature>
<dbReference type="RefSeq" id="WP_202103834.1">
    <property type="nucleotide sequence ID" value="NZ_JAERTY010000008.1"/>
</dbReference>
<reference evidence="3 4" key="1">
    <citation type="submission" date="2021-01" db="EMBL/GenBank/DDBJ databases">
        <title>C459-1 draft genome sequence.</title>
        <authorList>
            <person name="Zhang X.-F."/>
        </authorList>
    </citation>
    <scope>NUCLEOTIDE SEQUENCE [LARGE SCALE GENOMIC DNA]</scope>
    <source>
        <strain evidence="4">C459-1</strain>
    </source>
</reference>
<feature type="transmembrane region" description="Helical" evidence="1">
    <location>
        <begin position="29"/>
        <end position="49"/>
    </location>
</feature>
<gene>
    <name evidence="3" type="ORF">JKG61_15390</name>
</gene>
<sequence>MRKWHSVFFLMLLSNMGWAQTGSGSEQTSPTVFIIIGLVLLFVVVFMLYNKQKRRYND</sequence>
<protein>
    <recommendedName>
        <fullName evidence="5">LPXTG cell wall anchor domain-containing protein</fullName>
    </recommendedName>
</protein>
<evidence type="ECO:0008006" key="5">
    <source>
        <dbReference type="Google" id="ProtNLM"/>
    </source>
</evidence>
<keyword evidence="2" id="KW-0732">Signal</keyword>
<evidence type="ECO:0000313" key="3">
    <source>
        <dbReference type="EMBL" id="MBL1410136.1"/>
    </source>
</evidence>
<dbReference type="Proteomes" id="UP000625283">
    <property type="component" value="Unassembled WGS sequence"/>
</dbReference>
<name>A0ABS1R608_9SPHI</name>
<dbReference type="EMBL" id="JAERTY010000008">
    <property type="protein sequence ID" value="MBL1410136.1"/>
    <property type="molecule type" value="Genomic_DNA"/>
</dbReference>
<keyword evidence="1" id="KW-0812">Transmembrane</keyword>
<comment type="caution">
    <text evidence="3">The sequence shown here is derived from an EMBL/GenBank/DDBJ whole genome shotgun (WGS) entry which is preliminary data.</text>
</comment>
<keyword evidence="1" id="KW-0472">Membrane</keyword>
<keyword evidence="4" id="KW-1185">Reference proteome</keyword>